<dbReference type="Proteomes" id="UP001431784">
    <property type="component" value="Unassembled WGS sequence"/>
</dbReference>
<gene>
    <name evidence="2" type="ORF">PUT78_10945</name>
</gene>
<dbReference type="InterPro" id="IPR017896">
    <property type="entry name" value="4Fe4S_Fe-S-bd"/>
</dbReference>
<sequence length="197" mass="21224">MGAVQRDQAALPDGVQTLVLLGPYEPGFWPEFTASPEYMDRAPDPMDRWSRRIIDALAQELGASAIYPFGTQPPHPFYTWALATGRIWSSPVQFLVHDTAGLWASFRGALGFSDRVDVPAAPAPPCTDCARPCATACPVGALTPQGYNVPACHAFLDSAAGQRCMTGGCAVRAACPVSRAFGRQSEQSAFHMRQFHP</sequence>
<name>A0ABT5T918_9RHOB</name>
<dbReference type="InterPro" id="IPR027467">
    <property type="entry name" value="MopterinOxRdtase_cofactor_BS"/>
</dbReference>
<proteinExistence type="predicted"/>
<comment type="caution">
    <text evidence="2">The sequence shown here is derived from an EMBL/GenBank/DDBJ whole genome shotgun (WGS) entry which is preliminary data.</text>
</comment>
<dbReference type="EMBL" id="JAQZSM010000008">
    <property type="protein sequence ID" value="MDD7971621.1"/>
    <property type="molecule type" value="Genomic_DNA"/>
</dbReference>
<accession>A0ABT5T918</accession>
<dbReference type="PROSITE" id="PS51379">
    <property type="entry name" value="4FE4S_FER_2"/>
    <property type="match status" value="1"/>
</dbReference>
<protein>
    <submittedName>
        <fullName evidence="2">Ferredoxin</fullName>
    </submittedName>
</protein>
<evidence type="ECO:0000313" key="2">
    <source>
        <dbReference type="EMBL" id="MDD7971621.1"/>
    </source>
</evidence>
<evidence type="ECO:0000313" key="3">
    <source>
        <dbReference type="Proteomes" id="UP001431784"/>
    </source>
</evidence>
<reference evidence="2" key="1">
    <citation type="submission" date="2023-02" db="EMBL/GenBank/DDBJ databases">
        <title>Description of Roseinatronobacter alkalisoli sp. nov., an alkaliphilic bacerium isolated from soda soil.</title>
        <authorList>
            <person name="Wei W."/>
        </authorList>
    </citation>
    <scope>NUCLEOTIDE SEQUENCE</scope>
    <source>
        <strain evidence="2">HJB301</strain>
    </source>
</reference>
<evidence type="ECO:0000259" key="1">
    <source>
        <dbReference type="PROSITE" id="PS51379"/>
    </source>
</evidence>
<dbReference type="PROSITE" id="PS00551">
    <property type="entry name" value="MOLYBDOPTERIN_PROK_1"/>
    <property type="match status" value="1"/>
</dbReference>
<organism evidence="2 3">
    <name type="scientific">Roseinatronobacter alkalisoli</name>
    <dbReference type="NCBI Taxonomy" id="3028235"/>
    <lineage>
        <taxon>Bacteria</taxon>
        <taxon>Pseudomonadati</taxon>
        <taxon>Pseudomonadota</taxon>
        <taxon>Alphaproteobacteria</taxon>
        <taxon>Rhodobacterales</taxon>
        <taxon>Paracoccaceae</taxon>
        <taxon>Roseinatronobacter</taxon>
    </lineage>
</organism>
<keyword evidence="3" id="KW-1185">Reference proteome</keyword>
<feature type="domain" description="4Fe-4S ferredoxin-type" evidence="1">
    <location>
        <begin position="117"/>
        <end position="147"/>
    </location>
</feature>